<dbReference type="InterPro" id="IPR011701">
    <property type="entry name" value="MFS"/>
</dbReference>
<comment type="subcellular location">
    <subcellularLocation>
        <location evidence="1">Endomembrane system</location>
        <topology evidence="1">Multi-pass membrane protein</topology>
    </subcellularLocation>
</comment>
<dbReference type="FunCoup" id="C4JI84">
    <property type="interactions" value="10"/>
</dbReference>
<feature type="transmembrane region" description="Helical" evidence="7">
    <location>
        <begin position="349"/>
        <end position="371"/>
    </location>
</feature>
<feature type="transmembrane region" description="Helical" evidence="7">
    <location>
        <begin position="120"/>
        <end position="139"/>
    </location>
</feature>
<keyword evidence="5 7" id="KW-0472">Membrane</keyword>
<evidence type="ECO:0000256" key="1">
    <source>
        <dbReference type="ARBA" id="ARBA00004127"/>
    </source>
</evidence>
<keyword evidence="10" id="KW-1185">Reference proteome</keyword>
<dbReference type="PANTHER" id="PTHR23501:SF191">
    <property type="entry name" value="VACUOLAR BASIC AMINO ACID TRANSPORTER 4"/>
    <property type="match status" value="1"/>
</dbReference>
<dbReference type="InParanoid" id="C4JI84"/>
<dbReference type="OrthoDB" id="3437016at2759"/>
<dbReference type="PROSITE" id="PS50850">
    <property type="entry name" value="MFS"/>
    <property type="match status" value="1"/>
</dbReference>
<feature type="region of interest" description="Disordered" evidence="6">
    <location>
        <begin position="1"/>
        <end position="30"/>
    </location>
</feature>
<dbReference type="GO" id="GO:0012505">
    <property type="term" value="C:endomembrane system"/>
    <property type="evidence" value="ECO:0007669"/>
    <property type="project" value="UniProtKB-SubCell"/>
</dbReference>
<reference evidence="10" key="1">
    <citation type="journal article" date="2009" name="Genome Res.">
        <title>Comparative genomic analyses of the human fungal pathogens Coccidioides and their relatives.</title>
        <authorList>
            <person name="Sharpton T.J."/>
            <person name="Stajich J.E."/>
            <person name="Rounsley S.D."/>
            <person name="Gardner M.J."/>
            <person name="Wortman J.R."/>
            <person name="Jordar V.S."/>
            <person name="Maiti R."/>
            <person name="Kodira C.D."/>
            <person name="Neafsey D.E."/>
            <person name="Zeng Q."/>
            <person name="Hung C.-Y."/>
            <person name="McMahan C."/>
            <person name="Muszewska A."/>
            <person name="Grynberg M."/>
            <person name="Mandel M.A."/>
            <person name="Kellner E.M."/>
            <person name="Barker B.M."/>
            <person name="Galgiani J.N."/>
            <person name="Orbach M.J."/>
            <person name="Kirkland T.N."/>
            <person name="Cole G.T."/>
            <person name="Henn M.R."/>
            <person name="Birren B.W."/>
            <person name="Taylor J.W."/>
        </authorList>
    </citation>
    <scope>NUCLEOTIDE SEQUENCE [LARGE SCALE GENOMIC DNA]</scope>
    <source>
        <strain evidence="10">UAMH 1704</strain>
    </source>
</reference>
<evidence type="ECO:0000256" key="5">
    <source>
        <dbReference type="ARBA" id="ARBA00023136"/>
    </source>
</evidence>
<dbReference type="EMBL" id="CH476615">
    <property type="protein sequence ID" value="EEP77981.1"/>
    <property type="molecule type" value="Genomic_DNA"/>
</dbReference>
<feature type="transmembrane region" description="Helical" evidence="7">
    <location>
        <begin position="273"/>
        <end position="293"/>
    </location>
</feature>
<evidence type="ECO:0000313" key="9">
    <source>
        <dbReference type="EMBL" id="EEP77981.1"/>
    </source>
</evidence>
<keyword evidence="3 7" id="KW-0812">Transmembrane</keyword>
<feature type="transmembrane region" description="Helical" evidence="7">
    <location>
        <begin position="501"/>
        <end position="523"/>
    </location>
</feature>
<feature type="transmembrane region" description="Helical" evidence="7">
    <location>
        <begin position="206"/>
        <end position="230"/>
    </location>
</feature>
<feature type="transmembrane region" description="Helical" evidence="7">
    <location>
        <begin position="177"/>
        <end position="200"/>
    </location>
</feature>
<protein>
    <recommendedName>
        <fullName evidence="8">Major facilitator superfamily (MFS) profile domain-containing protein</fullName>
    </recommendedName>
</protein>
<keyword evidence="4 7" id="KW-1133">Transmembrane helix</keyword>
<feature type="transmembrane region" description="Helical" evidence="7">
    <location>
        <begin position="314"/>
        <end position="337"/>
    </location>
</feature>
<gene>
    <name evidence="9" type="ORF">UREG_02830</name>
</gene>
<keyword evidence="2" id="KW-0813">Transport</keyword>
<evidence type="ECO:0000256" key="4">
    <source>
        <dbReference type="ARBA" id="ARBA00022989"/>
    </source>
</evidence>
<dbReference type="Gene3D" id="1.20.1250.20">
    <property type="entry name" value="MFS general substrate transporter like domains"/>
    <property type="match status" value="1"/>
</dbReference>
<dbReference type="RefSeq" id="XP_002543314.1">
    <property type="nucleotide sequence ID" value="XM_002543268.1"/>
</dbReference>
<dbReference type="OMA" id="WMMHRTG"/>
<dbReference type="AlphaFoldDB" id="C4JI84"/>
<evidence type="ECO:0000256" key="3">
    <source>
        <dbReference type="ARBA" id="ARBA00022692"/>
    </source>
</evidence>
<dbReference type="InterPro" id="IPR036259">
    <property type="entry name" value="MFS_trans_sf"/>
</dbReference>
<dbReference type="PANTHER" id="PTHR23501">
    <property type="entry name" value="MAJOR FACILITATOR SUPERFAMILY"/>
    <property type="match status" value="1"/>
</dbReference>
<evidence type="ECO:0000256" key="6">
    <source>
        <dbReference type="SAM" id="MobiDB-lite"/>
    </source>
</evidence>
<evidence type="ECO:0000313" key="10">
    <source>
        <dbReference type="Proteomes" id="UP000002058"/>
    </source>
</evidence>
<dbReference type="Pfam" id="PF07690">
    <property type="entry name" value="MFS_1"/>
    <property type="match status" value="1"/>
</dbReference>
<name>C4JI84_UNCRE</name>
<organism evidence="9 10">
    <name type="scientific">Uncinocarpus reesii (strain UAMH 1704)</name>
    <dbReference type="NCBI Taxonomy" id="336963"/>
    <lineage>
        <taxon>Eukaryota</taxon>
        <taxon>Fungi</taxon>
        <taxon>Dikarya</taxon>
        <taxon>Ascomycota</taxon>
        <taxon>Pezizomycotina</taxon>
        <taxon>Eurotiomycetes</taxon>
        <taxon>Eurotiomycetidae</taxon>
        <taxon>Onygenales</taxon>
        <taxon>Onygenaceae</taxon>
        <taxon>Uncinocarpus</taxon>
    </lineage>
</organism>
<dbReference type="HOGENOM" id="CLU_000960_22_3_1"/>
<dbReference type="GO" id="GO:0000329">
    <property type="term" value="C:fungal-type vacuole membrane"/>
    <property type="evidence" value="ECO:0007669"/>
    <property type="project" value="TreeGrafter"/>
</dbReference>
<proteinExistence type="predicted"/>
<dbReference type="GeneID" id="8437619"/>
<feature type="transmembrane region" description="Helical" evidence="7">
    <location>
        <begin position="431"/>
        <end position="451"/>
    </location>
</feature>
<dbReference type="SUPFAM" id="SSF103473">
    <property type="entry name" value="MFS general substrate transporter"/>
    <property type="match status" value="1"/>
</dbReference>
<evidence type="ECO:0000256" key="2">
    <source>
        <dbReference type="ARBA" id="ARBA00022448"/>
    </source>
</evidence>
<feature type="transmembrane region" description="Helical" evidence="7">
    <location>
        <begin position="392"/>
        <end position="419"/>
    </location>
</feature>
<evidence type="ECO:0000259" key="8">
    <source>
        <dbReference type="PROSITE" id="PS50850"/>
    </source>
</evidence>
<feature type="transmembrane region" description="Helical" evidence="7">
    <location>
        <begin position="145"/>
        <end position="165"/>
    </location>
</feature>
<dbReference type="eggNOG" id="KOG0254">
    <property type="taxonomic scope" value="Eukaryota"/>
</dbReference>
<dbReference type="GO" id="GO:0015174">
    <property type="term" value="F:basic amino acid transmembrane transporter activity"/>
    <property type="evidence" value="ECO:0007669"/>
    <property type="project" value="TreeGrafter"/>
</dbReference>
<evidence type="ECO:0000256" key="7">
    <source>
        <dbReference type="SAM" id="Phobius"/>
    </source>
</evidence>
<dbReference type="Proteomes" id="UP000002058">
    <property type="component" value="Unassembled WGS sequence"/>
</dbReference>
<feature type="transmembrane region" description="Helical" evidence="7">
    <location>
        <begin position="250"/>
        <end position="267"/>
    </location>
</feature>
<dbReference type="VEuPathDB" id="FungiDB:UREG_02830"/>
<accession>C4JI84</accession>
<dbReference type="KEGG" id="ure:UREG_02830"/>
<dbReference type="InterPro" id="IPR020846">
    <property type="entry name" value="MFS_dom"/>
</dbReference>
<feature type="transmembrane region" description="Helical" evidence="7">
    <location>
        <begin position="52"/>
        <end position="77"/>
    </location>
</feature>
<feature type="domain" description="Major facilitator superfamily (MFS) profile" evidence="8">
    <location>
        <begin position="55"/>
        <end position="528"/>
    </location>
</feature>
<sequence length="535" mass="57359">MPSDEETANTAERTPRLNHGQNGGSAAYAPVHADEDDDEKATITQDISFTKVALIMCTAWFGVFLGAIDSTIIATLSGPISSEFHSLHQLSWLVTAYLIANAACQPILGRLTDIFGRGPCLVISNILFAAGNLLCGLARDQYTLILGRVIAGAGGGGLICIANFLSSDLIPLRKRGLAQGLANVWYGSGAMVGGVVGGALNDYTKLGWRLAFLIQVPPALLSVIAVHILVKVPPKQSKKSYFKRIDFTGAFLTLGYLVIFLVGLSSGGNLVPWLHPLPLVSIPLSVALFIGFIHWESRVEQPIIPVRLLADPTVLACCLMSLLSVMIALTGIFYIPLYLQVLGGSATAAGLKLLSSPLGVPLGALAVGYLMKRTVGMGVWLYTHQGKDSPGWVTCVGLFLVGAGYTAVLTTTQIASVAAVPHSQLATVTSAVYMARSVGGTVGLAIASAIYQYTLNKRLWENFGARPGAADEIRRIRDNLEELHRLPQAWRDKAIASYMDAFQAVWLTMAVWALLDLICVLPMKQHKLHSTLDRR</sequence>